<feature type="domain" description="PH" evidence="1">
    <location>
        <begin position="29"/>
        <end position="159"/>
    </location>
</feature>
<dbReference type="Proteomes" id="UP000318571">
    <property type="component" value="Chromosome 9"/>
</dbReference>
<reference evidence="2 3" key="1">
    <citation type="journal article" date="2018" name="Nat. Ecol. Evol.">
        <title>Genomic signatures of mitonuclear coevolution across populations of Tigriopus californicus.</title>
        <authorList>
            <person name="Barreto F.S."/>
            <person name="Watson E.T."/>
            <person name="Lima T.G."/>
            <person name="Willett C.S."/>
            <person name="Edmands S."/>
            <person name="Li W."/>
            <person name="Burton R.S."/>
        </authorList>
    </citation>
    <scope>NUCLEOTIDE SEQUENCE [LARGE SCALE GENOMIC DNA]</scope>
    <source>
        <strain evidence="2 3">San Diego</strain>
    </source>
</reference>
<comment type="caution">
    <text evidence="2">The sequence shown here is derived from an EMBL/GenBank/DDBJ whole genome shotgun (WGS) entry which is preliminary data.</text>
</comment>
<dbReference type="InterPro" id="IPR011993">
    <property type="entry name" value="PH-like_dom_sf"/>
</dbReference>
<evidence type="ECO:0000313" key="2">
    <source>
        <dbReference type="EMBL" id="TRY70080.1"/>
    </source>
</evidence>
<dbReference type="OMA" id="CLNHIVV"/>
<dbReference type="EMBL" id="VCGU01000009">
    <property type="protein sequence ID" value="TRY70080.1"/>
    <property type="molecule type" value="Genomic_DNA"/>
</dbReference>
<organism evidence="2 3">
    <name type="scientific">Tigriopus californicus</name>
    <name type="common">Marine copepod</name>
    <dbReference type="NCBI Taxonomy" id="6832"/>
    <lineage>
        <taxon>Eukaryota</taxon>
        <taxon>Metazoa</taxon>
        <taxon>Ecdysozoa</taxon>
        <taxon>Arthropoda</taxon>
        <taxon>Crustacea</taxon>
        <taxon>Multicrustacea</taxon>
        <taxon>Hexanauplia</taxon>
        <taxon>Copepoda</taxon>
        <taxon>Harpacticoida</taxon>
        <taxon>Harpacticidae</taxon>
        <taxon>Tigriopus</taxon>
    </lineage>
</organism>
<dbReference type="STRING" id="6832.A0A553NXC7"/>
<evidence type="ECO:0000313" key="3">
    <source>
        <dbReference type="Proteomes" id="UP000318571"/>
    </source>
</evidence>
<dbReference type="Pfam" id="PF16457">
    <property type="entry name" value="PH_12"/>
    <property type="match status" value="1"/>
</dbReference>
<sequence length="176" mass="19738">MTASSASCQSGLGEETFSRSVSICAAVKELTVGTVLTKVRNKGDVRGLCGYNRHYRLDMEALKIRYTSDKKFRKLACLSGLRESTFSISEIAHVRSGHATDTFNSLIKKTRGDAIPFVEGIKAEPEVCFSVIFTQKTRETLDLIAPTRQDRDTWVKCLNHIVVTINTLDRQKEYEL</sequence>
<gene>
    <name evidence="2" type="ORF">TCAL_16377</name>
</gene>
<accession>A0A553NXC7</accession>
<evidence type="ECO:0000259" key="1">
    <source>
        <dbReference type="Pfam" id="PF16457"/>
    </source>
</evidence>
<protein>
    <recommendedName>
        <fullName evidence="1">PH domain-containing protein</fullName>
    </recommendedName>
</protein>
<dbReference type="Gene3D" id="2.30.29.30">
    <property type="entry name" value="Pleckstrin-homology domain (PH domain)/Phosphotyrosine-binding domain (PTB)"/>
    <property type="match status" value="1"/>
</dbReference>
<keyword evidence="3" id="KW-1185">Reference proteome</keyword>
<dbReference type="SUPFAM" id="SSF50729">
    <property type="entry name" value="PH domain-like"/>
    <property type="match status" value="1"/>
</dbReference>
<dbReference type="InterPro" id="IPR001849">
    <property type="entry name" value="PH_domain"/>
</dbReference>
<proteinExistence type="predicted"/>
<dbReference type="AlphaFoldDB" id="A0A553NXC7"/>
<name>A0A553NXC7_TIGCA</name>